<evidence type="ECO:0000313" key="3">
    <source>
        <dbReference type="Proteomes" id="UP000295621"/>
    </source>
</evidence>
<name>A0A4R4RMT1_9ACTN</name>
<accession>A0A4R4RMT1</accession>
<keyword evidence="2" id="KW-0808">Transferase</keyword>
<dbReference type="Gene3D" id="3.30.460.10">
    <property type="entry name" value="Beta Polymerase, domain 2"/>
    <property type="match status" value="1"/>
</dbReference>
<dbReference type="Gene3D" id="1.10.1410.20">
    <property type="entry name" value="2'-5'-oligoadenylate synthetase 1, domain 2"/>
    <property type="match status" value="1"/>
</dbReference>
<evidence type="ECO:0000313" key="2">
    <source>
        <dbReference type="EMBL" id="TDC49982.1"/>
    </source>
</evidence>
<proteinExistence type="predicted"/>
<dbReference type="AlphaFoldDB" id="A0A4R4RMT1"/>
<dbReference type="GO" id="GO:0016779">
    <property type="term" value="F:nucleotidyltransferase activity"/>
    <property type="evidence" value="ECO:0007669"/>
    <property type="project" value="InterPro"/>
</dbReference>
<keyword evidence="3" id="KW-1185">Reference proteome</keyword>
<reference evidence="2 3" key="1">
    <citation type="submission" date="2019-02" db="EMBL/GenBank/DDBJ databases">
        <title>Draft genome sequences of novel Actinobacteria.</title>
        <authorList>
            <person name="Sahin N."/>
            <person name="Ay H."/>
            <person name="Saygin H."/>
        </authorList>
    </citation>
    <scope>NUCLEOTIDE SEQUENCE [LARGE SCALE GENOMIC DNA]</scope>
    <source>
        <strain evidence="2 3">KC603</strain>
    </source>
</reference>
<dbReference type="Proteomes" id="UP000295621">
    <property type="component" value="Unassembled WGS sequence"/>
</dbReference>
<dbReference type="InterPro" id="IPR053445">
    <property type="entry name" value="CBASS_cN_synthase"/>
</dbReference>
<dbReference type="CDD" id="cd05400">
    <property type="entry name" value="NT_2-5OAS_ClassI-CCAase"/>
    <property type="match status" value="1"/>
</dbReference>
<comment type="caution">
    <text evidence="2">The sequence shown here is derived from an EMBL/GenBank/DDBJ whole genome shotgun (WGS) entry which is preliminary data.</text>
</comment>
<dbReference type="SUPFAM" id="SSF81631">
    <property type="entry name" value="PAP/OAS1 substrate-binding domain"/>
    <property type="match status" value="1"/>
</dbReference>
<dbReference type="EMBL" id="SMKL01000035">
    <property type="protein sequence ID" value="TDC49982.1"/>
    <property type="molecule type" value="Genomic_DNA"/>
</dbReference>
<dbReference type="SUPFAM" id="SSF81301">
    <property type="entry name" value="Nucleotidyltransferase"/>
    <property type="match status" value="1"/>
</dbReference>
<dbReference type="RefSeq" id="WP_131984293.1">
    <property type="nucleotide sequence ID" value="NZ_SMKL01000035.1"/>
</dbReference>
<dbReference type="OrthoDB" id="3328101at2"/>
<organism evidence="2 3">
    <name type="scientific">Jiangella ureilytica</name>
    <dbReference type="NCBI Taxonomy" id="2530374"/>
    <lineage>
        <taxon>Bacteria</taxon>
        <taxon>Bacillati</taxon>
        <taxon>Actinomycetota</taxon>
        <taxon>Actinomycetes</taxon>
        <taxon>Jiangellales</taxon>
        <taxon>Jiangellaceae</taxon>
        <taxon>Jiangella</taxon>
    </lineage>
</organism>
<protein>
    <submittedName>
        <fullName evidence="2">Nucleotidyltransferase</fullName>
    </submittedName>
</protein>
<sequence length="321" mass="36162">MPEVEHNQIAAFAADKVNLPAAKAKEHREQVNRLRERLQAKINEDPGFSLVKMLHAGSVAKGTALKTVNDLDTAVYVKKADAPDDDRNLVPWLADRLFEAAPPNMTRDQFQEEDHCVTVNFKGSGLNVDVVPVLYEGQPDDVGYLVNKRTGDRLLTSITLHLQFIRARKNEHGVDFAQLIRLTKWWKRQAVTDDPDFKFKSFMIELLWAHLADAGLDLSDYPTALEEFFLYVVRTEFDDIISFTDFSSVAELPDRRTAPIEVIDPVNPDNNVAVRYDAAGKKRIVEACQDAFDALSEARYATTKTRAVDAWQSVLGPSFRG</sequence>
<dbReference type="NCBIfam" id="NF041116">
    <property type="entry name" value="CBASS_cyclase_a"/>
    <property type="match status" value="1"/>
</dbReference>
<dbReference type="GO" id="GO:0051607">
    <property type="term" value="P:defense response to virus"/>
    <property type="evidence" value="ECO:0007669"/>
    <property type="project" value="UniProtKB-KW"/>
</dbReference>
<dbReference type="InterPro" id="IPR043519">
    <property type="entry name" value="NT_sf"/>
</dbReference>
<gene>
    <name evidence="2" type="ORF">E1212_16275</name>
</gene>
<evidence type="ECO:0000256" key="1">
    <source>
        <dbReference type="ARBA" id="ARBA00023118"/>
    </source>
</evidence>
<keyword evidence="1" id="KW-0051">Antiviral defense</keyword>
<dbReference type="InterPro" id="IPR006116">
    <property type="entry name" value="NT_2-5OAS_ClassI-CCAase"/>
</dbReference>